<dbReference type="Pfam" id="PF05036">
    <property type="entry name" value="SPOR"/>
    <property type="match status" value="1"/>
</dbReference>
<gene>
    <name evidence="2" type="ORF">CNF02_00875</name>
</gene>
<dbReference type="InterPro" id="IPR007730">
    <property type="entry name" value="SPOR-like_dom"/>
</dbReference>
<evidence type="ECO:0000259" key="1">
    <source>
        <dbReference type="PROSITE" id="PS51724"/>
    </source>
</evidence>
<dbReference type="GO" id="GO:0032506">
    <property type="term" value="P:cytokinetic process"/>
    <property type="evidence" value="ECO:0007669"/>
    <property type="project" value="TreeGrafter"/>
</dbReference>
<comment type="caution">
    <text evidence="2">The sequence shown here is derived from an EMBL/GenBank/DDBJ whole genome shotgun (WGS) entry which is preliminary data.</text>
</comment>
<dbReference type="SUPFAM" id="SSF110997">
    <property type="entry name" value="Sporulation related repeat"/>
    <property type="match status" value="1"/>
</dbReference>
<feature type="domain" description="SPOR" evidence="1">
    <location>
        <begin position="93"/>
        <end position="172"/>
    </location>
</feature>
<dbReference type="EMBL" id="NTJZ01000001">
    <property type="protein sequence ID" value="PDH35304.1"/>
    <property type="molecule type" value="Genomic_DNA"/>
</dbReference>
<dbReference type="InterPro" id="IPR052521">
    <property type="entry name" value="Cell_div_SPOR-domain"/>
</dbReference>
<dbReference type="AlphaFoldDB" id="A0A2A5WGD1"/>
<evidence type="ECO:0000313" key="2">
    <source>
        <dbReference type="EMBL" id="PDH35304.1"/>
    </source>
</evidence>
<accession>A0A2A5WGD1</accession>
<dbReference type="GO" id="GO:0032153">
    <property type="term" value="C:cell division site"/>
    <property type="evidence" value="ECO:0007669"/>
    <property type="project" value="TreeGrafter"/>
</dbReference>
<evidence type="ECO:0000313" key="3">
    <source>
        <dbReference type="Proteomes" id="UP000219329"/>
    </source>
</evidence>
<sequence length="177" mass="19763">MLLALALIFLPIIFDGQGSYQAQLSSRIPDEPIIPVFPEPTQLRPIVIADVEVSSSTEPEEVGNTVINETEDPVPVITSEPAYTREVPRLDEAGLPQGWSVRMGAFAEEDNALNLMERLRAAGYKAYVRSGENSQGSLTRVFVGPWLDRELVDQYQEELRNEFSLAGDIVRFEIEQL</sequence>
<organism evidence="2 3">
    <name type="scientific">OM182 bacterium MED-G28</name>
    <dbReference type="NCBI Taxonomy" id="1986256"/>
    <lineage>
        <taxon>Bacteria</taxon>
        <taxon>Pseudomonadati</taxon>
        <taxon>Pseudomonadota</taxon>
        <taxon>Gammaproteobacteria</taxon>
        <taxon>OMG group</taxon>
        <taxon>OM182 clade</taxon>
    </lineage>
</organism>
<dbReference type="GO" id="GO:0030428">
    <property type="term" value="C:cell septum"/>
    <property type="evidence" value="ECO:0007669"/>
    <property type="project" value="TreeGrafter"/>
</dbReference>
<dbReference type="Gene3D" id="3.30.70.1070">
    <property type="entry name" value="Sporulation related repeat"/>
    <property type="match status" value="1"/>
</dbReference>
<reference evidence="2 3" key="1">
    <citation type="submission" date="2017-08" db="EMBL/GenBank/DDBJ databases">
        <title>Fine stratification of microbial communities through a metagenomic profile of the photic zone.</title>
        <authorList>
            <person name="Haro-Moreno J.M."/>
            <person name="Lopez-Perez M."/>
            <person name="De La Torre J."/>
            <person name="Picazo A."/>
            <person name="Camacho A."/>
            <person name="Rodriguez-Valera F."/>
        </authorList>
    </citation>
    <scope>NUCLEOTIDE SEQUENCE [LARGE SCALE GENOMIC DNA]</scope>
    <source>
        <strain evidence="2">MED-G28</strain>
    </source>
</reference>
<dbReference type="PANTHER" id="PTHR38687:SF1">
    <property type="entry name" value="CELL DIVISION PROTEIN DEDD"/>
    <property type="match status" value="1"/>
</dbReference>
<dbReference type="GO" id="GO:0042834">
    <property type="term" value="F:peptidoglycan binding"/>
    <property type="evidence" value="ECO:0007669"/>
    <property type="project" value="InterPro"/>
</dbReference>
<dbReference type="PANTHER" id="PTHR38687">
    <property type="entry name" value="CELL DIVISION PROTEIN DEDD-RELATED"/>
    <property type="match status" value="1"/>
</dbReference>
<name>A0A2A5WGD1_9GAMM</name>
<proteinExistence type="predicted"/>
<protein>
    <recommendedName>
        <fullName evidence="1">SPOR domain-containing protein</fullName>
    </recommendedName>
</protein>
<dbReference type="PROSITE" id="PS51724">
    <property type="entry name" value="SPOR"/>
    <property type="match status" value="1"/>
</dbReference>
<dbReference type="InterPro" id="IPR036680">
    <property type="entry name" value="SPOR-like_sf"/>
</dbReference>
<dbReference type="Proteomes" id="UP000219329">
    <property type="component" value="Unassembled WGS sequence"/>
</dbReference>